<dbReference type="PROSITE" id="PS51742">
    <property type="entry name" value="PPC"/>
    <property type="match status" value="1"/>
</dbReference>
<accession>A0ABU0T770</accession>
<dbReference type="Pfam" id="PF03479">
    <property type="entry name" value="PCC"/>
    <property type="match status" value="1"/>
</dbReference>
<proteinExistence type="predicted"/>
<feature type="domain" description="PPC" evidence="1">
    <location>
        <begin position="6"/>
        <end position="151"/>
    </location>
</feature>
<dbReference type="SUPFAM" id="SSF117856">
    <property type="entry name" value="AF0104/ALDC/Ptd012-like"/>
    <property type="match status" value="1"/>
</dbReference>
<keyword evidence="3" id="KW-1185">Reference proteome</keyword>
<gene>
    <name evidence="2" type="ORF">QF035_009079</name>
</gene>
<reference evidence="2 3" key="1">
    <citation type="submission" date="2023-07" db="EMBL/GenBank/DDBJ databases">
        <title>Comparative genomics of wheat-associated soil bacteria to identify genetic determinants of phenazine resistance.</title>
        <authorList>
            <person name="Mouncey N."/>
        </authorList>
    </citation>
    <scope>NUCLEOTIDE SEQUENCE [LARGE SCALE GENOMIC DNA]</scope>
    <source>
        <strain evidence="2 3">V2I4</strain>
    </source>
</reference>
<evidence type="ECO:0000313" key="3">
    <source>
        <dbReference type="Proteomes" id="UP001230328"/>
    </source>
</evidence>
<dbReference type="InterPro" id="IPR005175">
    <property type="entry name" value="PPC_dom"/>
</dbReference>
<dbReference type="Proteomes" id="UP001230328">
    <property type="component" value="Unassembled WGS sequence"/>
</dbReference>
<evidence type="ECO:0000313" key="2">
    <source>
        <dbReference type="EMBL" id="MDQ1031497.1"/>
    </source>
</evidence>
<sequence>MRATRITTGRKFVLVLDHGDDFFPSLEKFCQDNEIRSGHIPTLIGGFRSAEIVGTSGPLEDPEAPLWAAVTVHNLEVIGSGTLAWDPETDRLAPHIHITTGLKESSAEARTSHLFSAQVQFIAELVVEEFTGPALIRPTGPGLKVPLLRFEPEVPRACRLTP</sequence>
<dbReference type="PANTHER" id="PTHR34988:SF1">
    <property type="entry name" value="DNA-BINDING PROTEIN"/>
    <property type="match status" value="1"/>
</dbReference>
<comment type="caution">
    <text evidence="2">The sequence shown here is derived from an EMBL/GenBank/DDBJ whole genome shotgun (WGS) entry which is preliminary data.</text>
</comment>
<dbReference type="RefSeq" id="WP_307527693.1">
    <property type="nucleotide sequence ID" value="NZ_JAUSZI010000002.1"/>
</dbReference>
<dbReference type="PANTHER" id="PTHR34988">
    <property type="entry name" value="PROTEIN, PUTATIVE-RELATED"/>
    <property type="match status" value="1"/>
</dbReference>
<dbReference type="CDD" id="cd11378">
    <property type="entry name" value="DUF296"/>
    <property type="match status" value="1"/>
</dbReference>
<protein>
    <submittedName>
        <fullName evidence="2">DNA-binding protein with PD1-like motif</fullName>
    </submittedName>
</protein>
<organism evidence="2 3">
    <name type="scientific">Streptomyces umbrinus</name>
    <dbReference type="NCBI Taxonomy" id="67370"/>
    <lineage>
        <taxon>Bacteria</taxon>
        <taxon>Bacillati</taxon>
        <taxon>Actinomycetota</taxon>
        <taxon>Actinomycetes</taxon>
        <taxon>Kitasatosporales</taxon>
        <taxon>Streptomycetaceae</taxon>
        <taxon>Streptomyces</taxon>
        <taxon>Streptomyces phaeochromogenes group</taxon>
    </lineage>
</organism>
<name>A0ABU0T770_9ACTN</name>
<dbReference type="Gene3D" id="3.30.1330.80">
    <property type="entry name" value="Hypothetical protein, similar to alpha- acetolactate decarboxylase, domain 2"/>
    <property type="match status" value="1"/>
</dbReference>
<dbReference type="EMBL" id="JAUSZI010000002">
    <property type="protein sequence ID" value="MDQ1031497.1"/>
    <property type="molecule type" value="Genomic_DNA"/>
</dbReference>
<evidence type="ECO:0000259" key="1">
    <source>
        <dbReference type="PROSITE" id="PS51742"/>
    </source>
</evidence>